<name>A0A0M0LPR3_9EUKA</name>
<keyword evidence="2" id="KW-1185">Reference proteome</keyword>
<sequence length="95" mass="10995">MVQGYSVLRRYGARISDAEYQKLLDRREALFAYTKRLSGVNRLTELKAPTDAADKKQFAYAIDPYTRYALLPLDLPPLPQPAVLEEEADKRFFRI</sequence>
<proteinExistence type="predicted"/>
<dbReference type="EMBL" id="JWZX01000464">
    <property type="protein sequence ID" value="KOO52897.1"/>
    <property type="molecule type" value="Genomic_DNA"/>
</dbReference>
<comment type="caution">
    <text evidence="1">The sequence shown here is derived from an EMBL/GenBank/DDBJ whole genome shotgun (WGS) entry which is preliminary data.</text>
</comment>
<protein>
    <submittedName>
        <fullName evidence="1">Uncharacterized protein</fullName>
    </submittedName>
</protein>
<dbReference type="OrthoDB" id="20799at2759"/>
<evidence type="ECO:0000313" key="1">
    <source>
        <dbReference type="EMBL" id="KOO52897.1"/>
    </source>
</evidence>
<gene>
    <name evidence="1" type="ORF">Ctob_013203</name>
</gene>
<organism evidence="1 2">
    <name type="scientific">Chrysochromulina tobinii</name>
    <dbReference type="NCBI Taxonomy" id="1460289"/>
    <lineage>
        <taxon>Eukaryota</taxon>
        <taxon>Haptista</taxon>
        <taxon>Haptophyta</taxon>
        <taxon>Prymnesiophyceae</taxon>
        <taxon>Prymnesiales</taxon>
        <taxon>Chrysochromulinaceae</taxon>
        <taxon>Chrysochromulina</taxon>
    </lineage>
</organism>
<accession>A0A0M0LPR3</accession>
<evidence type="ECO:0000313" key="2">
    <source>
        <dbReference type="Proteomes" id="UP000037460"/>
    </source>
</evidence>
<dbReference type="Proteomes" id="UP000037460">
    <property type="component" value="Unassembled WGS sequence"/>
</dbReference>
<reference evidence="2" key="1">
    <citation type="journal article" date="2015" name="PLoS Genet.">
        <title>Genome Sequence and Transcriptome Analyses of Chrysochromulina tobin: Metabolic Tools for Enhanced Algal Fitness in the Prominent Order Prymnesiales (Haptophyceae).</title>
        <authorList>
            <person name="Hovde B.T."/>
            <person name="Deodato C.R."/>
            <person name="Hunsperger H.M."/>
            <person name="Ryken S.A."/>
            <person name="Yost W."/>
            <person name="Jha R.K."/>
            <person name="Patterson J."/>
            <person name="Monnat R.J. Jr."/>
            <person name="Barlow S.B."/>
            <person name="Starkenburg S.R."/>
            <person name="Cattolico R.A."/>
        </authorList>
    </citation>
    <scope>NUCLEOTIDE SEQUENCE</scope>
    <source>
        <strain evidence="2">CCMP291</strain>
    </source>
</reference>
<dbReference type="AlphaFoldDB" id="A0A0M0LPR3"/>